<dbReference type="PROSITE" id="PS51257">
    <property type="entry name" value="PROKAR_LIPOPROTEIN"/>
    <property type="match status" value="1"/>
</dbReference>
<protein>
    <submittedName>
        <fullName evidence="3">ABC transport system substrate-binding protein</fullName>
    </submittedName>
</protein>
<feature type="region of interest" description="Disordered" evidence="1">
    <location>
        <begin position="30"/>
        <end position="52"/>
    </location>
</feature>
<sequence>MKKIGKKHWTTLTLLSCLFLAACGGGGGKAVDAPKADTAPSTQQADAGKTEKPAEKLKIGITQIVEHPSLDASREGFIKALSDNGYVDGETVEIEYQSAQGDQSTVSTIAQKFASDKKDAILAISTPSAQAIVKTTEGTDIPVFFTAITDPLSAKLVDNLEKPGKNITGTSDTHPDAIKSMMKTITELFPDAKKVGVIYNSGEANSVVNVDNAKKAMAEFGLEPVEANASNATEVKQAAESLLGRADVLYIPKDNTAVGALQAIIKVAEDNDVPMFVGEMDSVKNGGFAGFGTDYFELGYLTGEMAIKVLKGEAKVGDIPVQFPKELKLAVNKKAAANEGIDLEKLMPVLNPYNPVIIE</sequence>
<keyword evidence="4" id="KW-1185">Reference proteome</keyword>
<dbReference type="InterPro" id="IPR028082">
    <property type="entry name" value="Peripla_BP_I"/>
</dbReference>
<gene>
    <name evidence="3" type="ORF">J2Z37_002876</name>
</gene>
<comment type="caution">
    <text evidence="3">The sequence shown here is derived from an EMBL/GenBank/DDBJ whole genome shotgun (WGS) entry which is preliminary data.</text>
</comment>
<keyword evidence="2" id="KW-0732">Signal</keyword>
<dbReference type="RefSeq" id="WP_209810897.1">
    <property type="nucleotide sequence ID" value="NZ_JAGGKT010000008.1"/>
</dbReference>
<feature type="chain" id="PRO_5047212049" evidence="2">
    <location>
        <begin position="22"/>
        <end position="359"/>
    </location>
</feature>
<proteinExistence type="predicted"/>
<reference evidence="3 4" key="1">
    <citation type="submission" date="2021-03" db="EMBL/GenBank/DDBJ databases">
        <title>Genomic Encyclopedia of Type Strains, Phase IV (KMG-IV): sequencing the most valuable type-strain genomes for metagenomic binning, comparative biology and taxonomic classification.</title>
        <authorList>
            <person name="Goeker M."/>
        </authorList>
    </citation>
    <scope>NUCLEOTIDE SEQUENCE [LARGE SCALE GENOMIC DNA]</scope>
    <source>
        <strain evidence="3 4">DSM 24738</strain>
    </source>
</reference>
<dbReference type="PANTHER" id="PTHR35271:SF1">
    <property type="entry name" value="ABC TRANSPORTER, SUBSTRATE-BINDING LIPOPROTEIN"/>
    <property type="match status" value="1"/>
</dbReference>
<dbReference type="Gene3D" id="3.40.50.2300">
    <property type="match status" value="2"/>
</dbReference>
<evidence type="ECO:0000313" key="4">
    <source>
        <dbReference type="Proteomes" id="UP001519343"/>
    </source>
</evidence>
<dbReference type="EMBL" id="JAGGKT010000008">
    <property type="protein sequence ID" value="MBP1932865.1"/>
    <property type="molecule type" value="Genomic_DNA"/>
</dbReference>
<feature type="signal peptide" evidence="2">
    <location>
        <begin position="1"/>
        <end position="21"/>
    </location>
</feature>
<organism evidence="3 4">
    <name type="scientific">Ammoniphilus resinae</name>
    <dbReference type="NCBI Taxonomy" id="861532"/>
    <lineage>
        <taxon>Bacteria</taxon>
        <taxon>Bacillati</taxon>
        <taxon>Bacillota</taxon>
        <taxon>Bacilli</taxon>
        <taxon>Bacillales</taxon>
        <taxon>Paenibacillaceae</taxon>
        <taxon>Aneurinibacillus group</taxon>
        <taxon>Ammoniphilus</taxon>
    </lineage>
</organism>
<dbReference type="InterPro" id="IPR007487">
    <property type="entry name" value="ABC_transpt-TYRBP-like"/>
</dbReference>
<dbReference type="SUPFAM" id="SSF53822">
    <property type="entry name" value="Periplasmic binding protein-like I"/>
    <property type="match status" value="1"/>
</dbReference>
<accession>A0ABS4GRG3</accession>
<dbReference type="Proteomes" id="UP001519343">
    <property type="component" value="Unassembled WGS sequence"/>
</dbReference>
<evidence type="ECO:0000256" key="2">
    <source>
        <dbReference type="SAM" id="SignalP"/>
    </source>
</evidence>
<evidence type="ECO:0000313" key="3">
    <source>
        <dbReference type="EMBL" id="MBP1932865.1"/>
    </source>
</evidence>
<dbReference type="Pfam" id="PF04392">
    <property type="entry name" value="ABC_sub_bind"/>
    <property type="match status" value="1"/>
</dbReference>
<name>A0ABS4GRG3_9BACL</name>
<evidence type="ECO:0000256" key="1">
    <source>
        <dbReference type="SAM" id="MobiDB-lite"/>
    </source>
</evidence>
<dbReference type="PANTHER" id="PTHR35271">
    <property type="entry name" value="ABC TRANSPORTER, SUBSTRATE-BINDING LIPOPROTEIN-RELATED"/>
    <property type="match status" value="1"/>
</dbReference>
<dbReference type="CDD" id="cd06325">
    <property type="entry name" value="PBP1_ABC_unchar_transporter"/>
    <property type="match status" value="1"/>
</dbReference>